<feature type="region of interest" description="Disordered" evidence="1">
    <location>
        <begin position="324"/>
        <end position="357"/>
    </location>
</feature>
<protein>
    <submittedName>
        <fullName evidence="3">SLED domain-containing protein</fullName>
    </submittedName>
</protein>
<feature type="compositionally biased region" description="Low complexity" evidence="1">
    <location>
        <begin position="249"/>
        <end position="269"/>
    </location>
</feature>
<reference evidence="3" key="1">
    <citation type="submission" date="2016-11" db="UniProtKB">
        <authorList>
            <consortium name="WormBaseParasite"/>
        </authorList>
    </citation>
    <scope>IDENTIFICATION</scope>
</reference>
<evidence type="ECO:0000313" key="2">
    <source>
        <dbReference type="Proteomes" id="UP000095280"/>
    </source>
</evidence>
<sequence>FVTEVASLSSQYVAGTTVDAEIRHEVLPLNTIGSYYCVCRLWLQDVRQVCRANPNTSVVPSGFDMRAQHQALGVLAFTDMSLDAALKRKKLPTGFQQVQAVRGQCPACLRNYPEFDSAAQIFGKNPKPVRHCGRLLSTQITAYSYDSNPSVGPGPPAERLANSRALLQAPQWQRLCSTNTPQRPAQPVYLGYSHRFINNSLSVHDATSLYSSADVARLNRLLRRRPAGLQPVRQPGHFRASTGGLRGQSAATSSPASRSSAPWPRRPGSVFYRTGDSRDGTPVNLAGYGDPHLVSWDGLPFTFNGVGQYIISRPLSHSRAARRLRTSWPSASRPSLGHRHRLGRGQVQPRSAPSPTWSRLRAVRNKSSLQLFFTSPAELDRQLSEQREELQRAATVTFQLPTNFTPRGWRCGFRPGAVPTGLERPAWATSNGDKTDRFEKFHRFQLAWNGTAKMPLFYLMR</sequence>
<dbReference type="AlphaFoldDB" id="A0A1I8FQR3"/>
<organism evidence="2 3">
    <name type="scientific">Macrostomum lignano</name>
    <dbReference type="NCBI Taxonomy" id="282301"/>
    <lineage>
        <taxon>Eukaryota</taxon>
        <taxon>Metazoa</taxon>
        <taxon>Spiralia</taxon>
        <taxon>Lophotrochozoa</taxon>
        <taxon>Platyhelminthes</taxon>
        <taxon>Rhabditophora</taxon>
        <taxon>Macrostomorpha</taxon>
        <taxon>Macrostomida</taxon>
        <taxon>Macrostomidae</taxon>
        <taxon>Macrostomum</taxon>
    </lineage>
</organism>
<feature type="compositionally biased region" description="Polar residues" evidence="1">
    <location>
        <begin position="348"/>
        <end position="357"/>
    </location>
</feature>
<dbReference type="Proteomes" id="UP000095280">
    <property type="component" value="Unplaced"/>
</dbReference>
<keyword evidence="2" id="KW-1185">Reference proteome</keyword>
<name>A0A1I8FQR3_9PLAT</name>
<dbReference type="WBParaSite" id="maker-unitig_42872-snap-gene-0.1-mRNA-1">
    <property type="protein sequence ID" value="maker-unitig_42872-snap-gene-0.1-mRNA-1"/>
    <property type="gene ID" value="maker-unitig_42872-snap-gene-0.1"/>
</dbReference>
<proteinExistence type="predicted"/>
<feature type="region of interest" description="Disordered" evidence="1">
    <location>
        <begin position="226"/>
        <end position="283"/>
    </location>
</feature>
<accession>A0A1I8FQR3</accession>
<evidence type="ECO:0000256" key="1">
    <source>
        <dbReference type="SAM" id="MobiDB-lite"/>
    </source>
</evidence>
<evidence type="ECO:0000313" key="3">
    <source>
        <dbReference type="WBParaSite" id="maker-unitig_42872-snap-gene-0.1-mRNA-1"/>
    </source>
</evidence>